<dbReference type="Proteomes" id="UP000184073">
    <property type="component" value="Unassembled WGS sequence"/>
</dbReference>
<evidence type="ECO:0000313" key="3">
    <source>
        <dbReference type="Proteomes" id="UP000184073"/>
    </source>
</evidence>
<dbReference type="GeneID" id="63726329"/>
<feature type="signal peptide" evidence="1">
    <location>
        <begin position="1"/>
        <end position="19"/>
    </location>
</feature>
<keyword evidence="3" id="KW-1185">Reference proteome</keyword>
<sequence length="146" mass="15961">MKITLAIGALVALCQSALALKDGTYSIGSAALQSNKVLTDVGQNEELEFSEKSNNPYQTWFFTKKGGERDFVIQNLSGGYIDCGVEPGTHCVSGDDEEIYTVEQSIDGDYELVSKKTGYFLHAVDKGLQLAEWSPSPEQEFILTPI</sequence>
<evidence type="ECO:0000256" key="1">
    <source>
        <dbReference type="SAM" id="SignalP"/>
    </source>
</evidence>
<dbReference type="VEuPathDB" id="FungiDB:ASPVEDRAFT_34082"/>
<evidence type="ECO:0008006" key="4">
    <source>
        <dbReference type="Google" id="ProtNLM"/>
    </source>
</evidence>
<dbReference type="SUPFAM" id="SSF50370">
    <property type="entry name" value="Ricin B-like lectins"/>
    <property type="match status" value="1"/>
</dbReference>
<keyword evidence="1" id="KW-0732">Signal</keyword>
<feature type="chain" id="PRO_5012769934" description="Ricin B lectin domain-containing protein" evidence="1">
    <location>
        <begin position="20"/>
        <end position="146"/>
    </location>
</feature>
<reference evidence="3" key="1">
    <citation type="journal article" date="2017" name="Genome Biol.">
        <title>Comparative genomics reveals high biological diversity and specific adaptations in the industrially and medically important fungal genus Aspergillus.</title>
        <authorList>
            <person name="de Vries R.P."/>
            <person name="Riley R."/>
            <person name="Wiebenga A."/>
            <person name="Aguilar-Osorio G."/>
            <person name="Amillis S."/>
            <person name="Uchima C.A."/>
            <person name="Anderluh G."/>
            <person name="Asadollahi M."/>
            <person name="Askin M."/>
            <person name="Barry K."/>
            <person name="Battaglia E."/>
            <person name="Bayram O."/>
            <person name="Benocci T."/>
            <person name="Braus-Stromeyer S.A."/>
            <person name="Caldana C."/>
            <person name="Canovas D."/>
            <person name="Cerqueira G.C."/>
            <person name="Chen F."/>
            <person name="Chen W."/>
            <person name="Choi C."/>
            <person name="Clum A."/>
            <person name="Dos Santos R.A."/>
            <person name="Damasio A.R."/>
            <person name="Diallinas G."/>
            <person name="Emri T."/>
            <person name="Fekete E."/>
            <person name="Flipphi M."/>
            <person name="Freyberg S."/>
            <person name="Gallo A."/>
            <person name="Gournas C."/>
            <person name="Habgood R."/>
            <person name="Hainaut M."/>
            <person name="Harispe M.L."/>
            <person name="Henrissat B."/>
            <person name="Hilden K.S."/>
            <person name="Hope R."/>
            <person name="Hossain A."/>
            <person name="Karabika E."/>
            <person name="Karaffa L."/>
            <person name="Karanyi Z."/>
            <person name="Krasevec N."/>
            <person name="Kuo A."/>
            <person name="Kusch H."/>
            <person name="LaButti K."/>
            <person name="Lagendijk E.L."/>
            <person name="Lapidus A."/>
            <person name="Levasseur A."/>
            <person name="Lindquist E."/>
            <person name="Lipzen A."/>
            <person name="Logrieco A.F."/>
            <person name="MacCabe A."/>
            <person name="Maekelae M.R."/>
            <person name="Malavazi I."/>
            <person name="Melin P."/>
            <person name="Meyer V."/>
            <person name="Mielnichuk N."/>
            <person name="Miskei M."/>
            <person name="Molnar A.P."/>
            <person name="Mule G."/>
            <person name="Ngan C.Y."/>
            <person name="Orejas M."/>
            <person name="Orosz E."/>
            <person name="Ouedraogo J.P."/>
            <person name="Overkamp K.M."/>
            <person name="Park H.-S."/>
            <person name="Perrone G."/>
            <person name="Piumi F."/>
            <person name="Punt P.J."/>
            <person name="Ram A.F."/>
            <person name="Ramon A."/>
            <person name="Rauscher S."/>
            <person name="Record E."/>
            <person name="Riano-Pachon D.M."/>
            <person name="Robert V."/>
            <person name="Roehrig J."/>
            <person name="Ruller R."/>
            <person name="Salamov A."/>
            <person name="Salih N.S."/>
            <person name="Samson R.A."/>
            <person name="Sandor E."/>
            <person name="Sanguinetti M."/>
            <person name="Schuetze T."/>
            <person name="Sepcic K."/>
            <person name="Shelest E."/>
            <person name="Sherlock G."/>
            <person name="Sophianopoulou V."/>
            <person name="Squina F.M."/>
            <person name="Sun H."/>
            <person name="Susca A."/>
            <person name="Todd R.B."/>
            <person name="Tsang A."/>
            <person name="Unkles S.E."/>
            <person name="van de Wiele N."/>
            <person name="van Rossen-Uffink D."/>
            <person name="Oliveira J.V."/>
            <person name="Vesth T.C."/>
            <person name="Visser J."/>
            <person name="Yu J.-H."/>
            <person name="Zhou M."/>
            <person name="Andersen M.R."/>
            <person name="Archer D.B."/>
            <person name="Baker S.E."/>
            <person name="Benoit I."/>
            <person name="Brakhage A.A."/>
            <person name="Braus G.H."/>
            <person name="Fischer R."/>
            <person name="Frisvad J.C."/>
            <person name="Goldman G.H."/>
            <person name="Houbraken J."/>
            <person name="Oakley B."/>
            <person name="Pocsi I."/>
            <person name="Scazzocchio C."/>
            <person name="Seiboth B."/>
            <person name="vanKuyk P.A."/>
            <person name="Wortman J."/>
            <person name="Dyer P.S."/>
            <person name="Grigoriev I.V."/>
        </authorList>
    </citation>
    <scope>NUCLEOTIDE SEQUENCE [LARGE SCALE GENOMIC DNA]</scope>
    <source>
        <strain evidence="3">CBS 583.65</strain>
    </source>
</reference>
<organism evidence="2 3">
    <name type="scientific">Aspergillus versicolor CBS 583.65</name>
    <dbReference type="NCBI Taxonomy" id="1036611"/>
    <lineage>
        <taxon>Eukaryota</taxon>
        <taxon>Fungi</taxon>
        <taxon>Dikarya</taxon>
        <taxon>Ascomycota</taxon>
        <taxon>Pezizomycotina</taxon>
        <taxon>Eurotiomycetes</taxon>
        <taxon>Eurotiomycetidae</taxon>
        <taxon>Eurotiales</taxon>
        <taxon>Aspergillaceae</taxon>
        <taxon>Aspergillus</taxon>
        <taxon>Aspergillus subgen. Nidulantes</taxon>
    </lineage>
</organism>
<dbReference type="OrthoDB" id="4490284at2759"/>
<evidence type="ECO:0000313" key="2">
    <source>
        <dbReference type="EMBL" id="OJJ07904.1"/>
    </source>
</evidence>
<dbReference type="Gene3D" id="2.80.10.50">
    <property type="match status" value="1"/>
</dbReference>
<dbReference type="AlphaFoldDB" id="A0A1L9Q2B3"/>
<proteinExistence type="predicted"/>
<dbReference type="RefSeq" id="XP_040673666.1">
    <property type="nucleotide sequence ID" value="XM_040810818.1"/>
</dbReference>
<gene>
    <name evidence="2" type="ORF">ASPVEDRAFT_34082</name>
</gene>
<dbReference type="InterPro" id="IPR035992">
    <property type="entry name" value="Ricin_B-like_lectins"/>
</dbReference>
<dbReference type="EMBL" id="KV878138">
    <property type="protein sequence ID" value="OJJ07904.1"/>
    <property type="molecule type" value="Genomic_DNA"/>
</dbReference>
<name>A0A1L9Q2B3_ASPVE</name>
<accession>A0A1L9Q2B3</accession>
<protein>
    <recommendedName>
        <fullName evidence="4">Ricin B lectin domain-containing protein</fullName>
    </recommendedName>
</protein>